<dbReference type="RefSeq" id="WP_126979972.1">
    <property type="nucleotide sequence ID" value="NZ_PQSP01000004.1"/>
</dbReference>
<accession>A0A433SCL1</accession>
<reference evidence="1 2" key="1">
    <citation type="submission" date="2018-01" db="EMBL/GenBank/DDBJ databases">
        <title>Saezia sanguinis gen. nov., sp. nov., in the order Burkholderiales isolated from human blood.</title>
        <authorList>
            <person name="Medina-Pascual M.J."/>
            <person name="Valdezate S."/>
            <person name="Monzon S."/>
            <person name="Cuesta I."/>
            <person name="Carrasco G."/>
            <person name="Villalon P."/>
            <person name="Saez-Nieto J.A."/>
        </authorList>
    </citation>
    <scope>NUCLEOTIDE SEQUENCE [LARGE SCALE GENOMIC DNA]</scope>
    <source>
        <strain evidence="1 2">CNM695-12</strain>
    </source>
</reference>
<protein>
    <submittedName>
        <fullName evidence="1">Uncharacterized protein</fullName>
    </submittedName>
</protein>
<comment type="caution">
    <text evidence="1">The sequence shown here is derived from an EMBL/GenBank/DDBJ whole genome shotgun (WGS) entry which is preliminary data.</text>
</comment>
<organism evidence="1 2">
    <name type="scientific">Saezia sanguinis</name>
    <dbReference type="NCBI Taxonomy" id="1965230"/>
    <lineage>
        <taxon>Bacteria</taxon>
        <taxon>Pseudomonadati</taxon>
        <taxon>Pseudomonadota</taxon>
        <taxon>Betaproteobacteria</taxon>
        <taxon>Burkholderiales</taxon>
        <taxon>Saeziaceae</taxon>
        <taxon>Saezia</taxon>
    </lineage>
</organism>
<evidence type="ECO:0000313" key="2">
    <source>
        <dbReference type="Proteomes" id="UP000286947"/>
    </source>
</evidence>
<dbReference type="EMBL" id="PQSP01000004">
    <property type="protein sequence ID" value="RUS66483.1"/>
    <property type="molecule type" value="Genomic_DNA"/>
</dbReference>
<dbReference type="Proteomes" id="UP000286947">
    <property type="component" value="Unassembled WGS sequence"/>
</dbReference>
<proteinExistence type="predicted"/>
<name>A0A433SCL1_9BURK</name>
<gene>
    <name evidence="1" type="ORF">CUZ56_01763</name>
</gene>
<dbReference type="AlphaFoldDB" id="A0A433SCL1"/>
<keyword evidence="2" id="KW-1185">Reference proteome</keyword>
<sequence>MLWQRNAPGPCFLPNERGGERRPVFDLVGELGGVIFPYKMIDAEYPDAITIGFDAQGVQYMRTFPQGGISTQGQYVEILNKLLGEPILMHIKEGGNSDRGANAPAGIPEMMWVGSADDSVVAIWETDYAWARYIGKRFYTSAAQASIGECAQAAGAECNRQLAQPRQPESCGDGR</sequence>
<evidence type="ECO:0000313" key="1">
    <source>
        <dbReference type="EMBL" id="RUS66483.1"/>
    </source>
</evidence>